<proteinExistence type="inferred from homology"/>
<dbReference type="InterPro" id="IPR009100">
    <property type="entry name" value="AcylCoA_DH/oxidase_NM_dom_sf"/>
</dbReference>
<reference evidence="10 11" key="1">
    <citation type="submission" date="2015-10" db="EMBL/GenBank/DDBJ databases">
        <title>Draft genome sequence of Streptomyces yokosukanensis DSM 40224, type strain for the species Streptomyces yokosukanensis.</title>
        <authorList>
            <person name="Ruckert C."/>
            <person name="Winkler A."/>
            <person name="Kalinowski J."/>
            <person name="Kampfer P."/>
            <person name="Glaeser S."/>
        </authorList>
    </citation>
    <scope>NUCLEOTIDE SEQUENCE [LARGE SCALE GENOMIC DNA]</scope>
    <source>
        <strain evidence="10 11">DSM 40224</strain>
    </source>
</reference>
<evidence type="ECO:0000256" key="3">
    <source>
        <dbReference type="ARBA" id="ARBA00022630"/>
    </source>
</evidence>
<dbReference type="GO" id="GO:0005737">
    <property type="term" value="C:cytoplasm"/>
    <property type="evidence" value="ECO:0007669"/>
    <property type="project" value="TreeGrafter"/>
</dbReference>
<keyword evidence="5 6" id="KW-0560">Oxidoreductase</keyword>
<dbReference type="InterPro" id="IPR013786">
    <property type="entry name" value="AcylCoA_DH/ox_N"/>
</dbReference>
<evidence type="ECO:0000259" key="8">
    <source>
        <dbReference type="Pfam" id="PF02770"/>
    </source>
</evidence>
<keyword evidence="11" id="KW-1185">Reference proteome</keyword>
<accession>A0A117Q1A3</accession>
<evidence type="ECO:0000256" key="5">
    <source>
        <dbReference type="ARBA" id="ARBA00023002"/>
    </source>
</evidence>
<dbReference type="PANTHER" id="PTHR48083:SF2">
    <property type="entry name" value="MEDIUM-CHAIN SPECIFIC ACYL-COA DEHYDROGENASE, MITOCHONDRIAL"/>
    <property type="match status" value="1"/>
</dbReference>
<gene>
    <name evidence="10" type="ORF">AQI95_25400</name>
</gene>
<dbReference type="GO" id="GO:0050660">
    <property type="term" value="F:flavin adenine dinucleotide binding"/>
    <property type="evidence" value="ECO:0007669"/>
    <property type="project" value="InterPro"/>
</dbReference>
<keyword evidence="3 6" id="KW-0285">Flavoprotein</keyword>
<evidence type="ECO:0000256" key="4">
    <source>
        <dbReference type="ARBA" id="ARBA00022827"/>
    </source>
</evidence>
<dbReference type="Pfam" id="PF02770">
    <property type="entry name" value="Acyl-CoA_dh_M"/>
    <property type="match status" value="1"/>
</dbReference>
<evidence type="ECO:0000313" key="11">
    <source>
        <dbReference type="Proteomes" id="UP000053127"/>
    </source>
</evidence>
<keyword evidence="4 6" id="KW-0274">FAD</keyword>
<evidence type="ECO:0000259" key="7">
    <source>
        <dbReference type="Pfam" id="PF00441"/>
    </source>
</evidence>
<evidence type="ECO:0000256" key="1">
    <source>
        <dbReference type="ARBA" id="ARBA00001974"/>
    </source>
</evidence>
<dbReference type="Proteomes" id="UP000053127">
    <property type="component" value="Unassembled WGS sequence"/>
</dbReference>
<comment type="caution">
    <text evidence="10">The sequence shown here is derived from an EMBL/GenBank/DDBJ whole genome shotgun (WGS) entry which is preliminary data.</text>
</comment>
<organism evidence="10 11">
    <name type="scientific">Streptomyces yokosukanensis</name>
    <dbReference type="NCBI Taxonomy" id="67386"/>
    <lineage>
        <taxon>Bacteria</taxon>
        <taxon>Bacillati</taxon>
        <taxon>Actinomycetota</taxon>
        <taxon>Actinomycetes</taxon>
        <taxon>Kitasatosporales</taxon>
        <taxon>Streptomycetaceae</taxon>
        <taxon>Streptomyces</taxon>
    </lineage>
</organism>
<feature type="domain" description="Acyl-CoA dehydrogenase/oxidase N-terminal" evidence="9">
    <location>
        <begin position="9"/>
        <end position="121"/>
    </location>
</feature>
<comment type="cofactor">
    <cofactor evidence="1 6">
        <name>FAD</name>
        <dbReference type="ChEBI" id="CHEBI:57692"/>
    </cofactor>
</comment>
<evidence type="ECO:0000259" key="9">
    <source>
        <dbReference type="Pfam" id="PF02771"/>
    </source>
</evidence>
<dbReference type="Gene3D" id="2.40.110.10">
    <property type="entry name" value="Butyryl-CoA Dehydrogenase, subunit A, domain 2"/>
    <property type="match status" value="1"/>
</dbReference>
<dbReference type="SUPFAM" id="SSF47203">
    <property type="entry name" value="Acyl-CoA dehydrogenase C-terminal domain-like"/>
    <property type="match status" value="1"/>
</dbReference>
<dbReference type="GO" id="GO:0003995">
    <property type="term" value="F:acyl-CoA dehydrogenase activity"/>
    <property type="evidence" value="ECO:0007669"/>
    <property type="project" value="TreeGrafter"/>
</dbReference>
<sequence length="398" mass="42295">MVRSPYFDEGHAAFRAQVRAFLAAEVMPYAALWEEQDTVPAPVWKLLGERGYLGLLHPRSVGGAERDLFTSVVFLEELGRTGFGGLRAAVSVHAYMATHYLARVGGPDLCEEYLAPAVRGERVAALAITEPGAGADLSGLATTAVRDGDHFVVEGTKSMVSNAMTADFLVTAVRTAAGATGPRGAKGLSLLVVDTALPGVTRTPRRTLGWRSAGTATVALDEVRVPADRLIGRLDNGFYYLMRGLQLERLVAATLALGGMDRSLDELRAFLRARDVAGEALAHKQALVHRVADLATELAAARLLVHHTAWLYDQGELPAVECSMAKLHTTELACRIADTALQLQGSHGYLETSRAARAQRDARAATIAAGPSEVMRDLIGRAVLNQPVDPSAAVAGAS</sequence>
<dbReference type="AlphaFoldDB" id="A0A117Q1A3"/>
<evidence type="ECO:0000256" key="2">
    <source>
        <dbReference type="ARBA" id="ARBA00009347"/>
    </source>
</evidence>
<dbReference type="Gene3D" id="1.20.140.10">
    <property type="entry name" value="Butyryl-CoA Dehydrogenase, subunit A, domain 3"/>
    <property type="match status" value="1"/>
</dbReference>
<evidence type="ECO:0000313" key="10">
    <source>
        <dbReference type="EMBL" id="KUN02998.1"/>
    </source>
</evidence>
<dbReference type="Pfam" id="PF02771">
    <property type="entry name" value="Acyl-CoA_dh_N"/>
    <property type="match status" value="1"/>
</dbReference>
<protein>
    <submittedName>
        <fullName evidence="10">Cyclohexanecarboxyl-CoA dehydrogenase</fullName>
    </submittedName>
</protein>
<dbReference type="InterPro" id="IPR006091">
    <property type="entry name" value="Acyl-CoA_Oxase/DH_mid-dom"/>
</dbReference>
<dbReference type="Gene3D" id="1.10.540.10">
    <property type="entry name" value="Acyl-CoA dehydrogenase/oxidase, N-terminal domain"/>
    <property type="match status" value="1"/>
</dbReference>
<dbReference type="InterPro" id="IPR037069">
    <property type="entry name" value="AcylCoA_DH/ox_N_sf"/>
</dbReference>
<dbReference type="PIRSF" id="PIRSF016578">
    <property type="entry name" value="HsaA"/>
    <property type="match status" value="1"/>
</dbReference>
<dbReference type="InterPro" id="IPR046373">
    <property type="entry name" value="Acyl-CoA_Oxase/DH_mid-dom_sf"/>
</dbReference>
<name>A0A117Q1A3_9ACTN</name>
<feature type="domain" description="Acyl-CoA oxidase/dehydrogenase middle" evidence="8">
    <location>
        <begin position="125"/>
        <end position="223"/>
    </location>
</feature>
<dbReference type="SUPFAM" id="SSF56645">
    <property type="entry name" value="Acyl-CoA dehydrogenase NM domain-like"/>
    <property type="match status" value="1"/>
</dbReference>
<dbReference type="GO" id="GO:0033539">
    <property type="term" value="P:fatty acid beta-oxidation using acyl-CoA dehydrogenase"/>
    <property type="evidence" value="ECO:0007669"/>
    <property type="project" value="TreeGrafter"/>
</dbReference>
<dbReference type="InterPro" id="IPR009075">
    <property type="entry name" value="AcylCo_DH/oxidase_C"/>
</dbReference>
<dbReference type="EMBL" id="LMWN01000036">
    <property type="protein sequence ID" value="KUN02998.1"/>
    <property type="molecule type" value="Genomic_DNA"/>
</dbReference>
<dbReference type="PANTHER" id="PTHR48083">
    <property type="entry name" value="MEDIUM-CHAIN SPECIFIC ACYL-COA DEHYDROGENASE, MITOCHONDRIAL-RELATED"/>
    <property type="match status" value="1"/>
</dbReference>
<comment type="similarity">
    <text evidence="2 6">Belongs to the acyl-CoA dehydrogenase family.</text>
</comment>
<dbReference type="STRING" id="67386.AQI95_25400"/>
<feature type="domain" description="Acyl-CoA dehydrogenase/oxidase C-terminal" evidence="7">
    <location>
        <begin position="236"/>
        <end position="384"/>
    </location>
</feature>
<dbReference type="InterPro" id="IPR050741">
    <property type="entry name" value="Acyl-CoA_dehydrogenase"/>
</dbReference>
<evidence type="ECO:0000256" key="6">
    <source>
        <dbReference type="RuleBase" id="RU362125"/>
    </source>
</evidence>
<dbReference type="InterPro" id="IPR036250">
    <property type="entry name" value="AcylCo_DH-like_C"/>
</dbReference>
<dbReference type="Pfam" id="PF00441">
    <property type="entry name" value="Acyl-CoA_dh_1"/>
    <property type="match status" value="1"/>
</dbReference>